<protein>
    <submittedName>
        <fullName evidence="2">DNA-directed RNA polymerase subunit beta</fullName>
    </submittedName>
</protein>
<comment type="caution">
    <text evidence="2">The sequence shown here is derived from an EMBL/GenBank/DDBJ whole genome shotgun (WGS) entry which is preliminary data.</text>
</comment>
<sequence>MRIKIFFVVVCVVFLFHFTMTALYVLPFNPIKNKLNNLNVFYMEPLFTQNWKLFAPNPLSNNYYVYIQVKDPSGKKSKWIDISTPLYEANHTNRFSPVNKLVRIGTSAFMQSVHSDELLDKIEQRKKELDHQQSKVEKNNVNKEIKHYQEDGKHQLYNFGYFYVEKQFKKQNIHKIRIRVLREEPIPFSKRNDKNYKIQKFYITYDWEPVQGGIVSGLSQVFVGSFFISTEVKADSLI</sequence>
<dbReference type="EMBL" id="JAESWB010000103">
    <property type="protein sequence ID" value="MBL4951833.1"/>
    <property type="molecule type" value="Genomic_DNA"/>
</dbReference>
<keyword evidence="1" id="KW-0175">Coiled coil</keyword>
<accession>A0ABS1TKJ2</accession>
<keyword evidence="2" id="KW-0804">Transcription</keyword>
<dbReference type="RefSeq" id="WP_202653116.1">
    <property type="nucleotide sequence ID" value="NZ_JAESWB010000103.1"/>
</dbReference>
<keyword evidence="3" id="KW-1185">Reference proteome</keyword>
<name>A0ABS1TKJ2_9BACI</name>
<evidence type="ECO:0000313" key="3">
    <source>
        <dbReference type="Proteomes" id="UP000623967"/>
    </source>
</evidence>
<dbReference type="InterPro" id="IPR043857">
    <property type="entry name" value="DUF5819"/>
</dbReference>
<dbReference type="GO" id="GO:0000428">
    <property type="term" value="C:DNA-directed RNA polymerase complex"/>
    <property type="evidence" value="ECO:0007669"/>
    <property type="project" value="UniProtKB-KW"/>
</dbReference>
<dbReference type="Proteomes" id="UP000623967">
    <property type="component" value="Unassembled WGS sequence"/>
</dbReference>
<gene>
    <name evidence="2" type="ORF">JK635_06260</name>
</gene>
<keyword evidence="2" id="KW-0240">DNA-directed RNA polymerase</keyword>
<feature type="coiled-coil region" evidence="1">
    <location>
        <begin position="115"/>
        <end position="151"/>
    </location>
</feature>
<evidence type="ECO:0000256" key="1">
    <source>
        <dbReference type="SAM" id="Coils"/>
    </source>
</evidence>
<evidence type="ECO:0000313" key="2">
    <source>
        <dbReference type="EMBL" id="MBL4951833.1"/>
    </source>
</evidence>
<organism evidence="2 3">
    <name type="scientific">Neobacillus paridis</name>
    <dbReference type="NCBI Taxonomy" id="2803862"/>
    <lineage>
        <taxon>Bacteria</taxon>
        <taxon>Bacillati</taxon>
        <taxon>Bacillota</taxon>
        <taxon>Bacilli</taxon>
        <taxon>Bacillales</taxon>
        <taxon>Bacillaceae</taxon>
        <taxon>Neobacillus</taxon>
    </lineage>
</organism>
<reference evidence="2 3" key="1">
    <citation type="submission" date="2021-01" db="EMBL/GenBank/DDBJ databases">
        <title>Genome public.</title>
        <authorList>
            <person name="Liu C."/>
            <person name="Sun Q."/>
        </authorList>
    </citation>
    <scope>NUCLEOTIDE SEQUENCE [LARGE SCALE GENOMIC DNA]</scope>
    <source>
        <strain evidence="2 3">YIM B02564</strain>
    </source>
</reference>
<dbReference type="Pfam" id="PF19136">
    <property type="entry name" value="DUF5819"/>
    <property type="match status" value="1"/>
</dbReference>
<proteinExistence type="predicted"/>